<dbReference type="NCBIfam" id="TIGR00231">
    <property type="entry name" value="small_GTP"/>
    <property type="match status" value="1"/>
</dbReference>
<organism evidence="15 16">
    <name type="scientific">Hermanssonia centrifuga</name>
    <dbReference type="NCBI Taxonomy" id="98765"/>
    <lineage>
        <taxon>Eukaryota</taxon>
        <taxon>Fungi</taxon>
        <taxon>Dikarya</taxon>
        <taxon>Basidiomycota</taxon>
        <taxon>Agaricomycotina</taxon>
        <taxon>Agaricomycetes</taxon>
        <taxon>Polyporales</taxon>
        <taxon>Meruliaceae</taxon>
        <taxon>Hermanssonia</taxon>
    </lineage>
</organism>
<evidence type="ECO:0000259" key="12">
    <source>
        <dbReference type="PROSITE" id="PS51192"/>
    </source>
</evidence>
<dbReference type="Gene3D" id="2.40.110.10">
    <property type="entry name" value="Butyryl-CoA Dehydrogenase, subunit A, domain 2"/>
    <property type="match status" value="1"/>
</dbReference>
<keyword evidence="16" id="KW-1185">Reference proteome</keyword>
<keyword evidence="5" id="KW-0347">Helicase</keyword>
<evidence type="ECO:0000256" key="2">
    <source>
        <dbReference type="ARBA" id="ARBA00012552"/>
    </source>
</evidence>
<dbReference type="InterPro" id="IPR001650">
    <property type="entry name" value="Helicase_C-like"/>
</dbReference>
<feature type="transmembrane region" description="Helical" evidence="11">
    <location>
        <begin position="182"/>
        <end position="203"/>
    </location>
</feature>
<keyword evidence="7" id="KW-0539">Nucleus</keyword>
<dbReference type="SMART" id="SM00174">
    <property type="entry name" value="RHO"/>
    <property type="match status" value="1"/>
</dbReference>
<dbReference type="InterPro" id="IPR006091">
    <property type="entry name" value="Acyl-CoA_Oxase/DH_mid-dom"/>
</dbReference>
<reference evidence="15 16" key="1">
    <citation type="submission" date="2019-02" db="EMBL/GenBank/DDBJ databases">
        <title>Genome sequencing of the rare red list fungi Phlebia centrifuga.</title>
        <authorList>
            <person name="Buettner E."/>
            <person name="Kellner H."/>
        </authorList>
    </citation>
    <scope>NUCLEOTIDE SEQUENCE [LARGE SCALE GENOMIC DNA]</scope>
    <source>
        <strain evidence="15 16">DSM 108282</strain>
    </source>
</reference>
<feature type="compositionally biased region" description="Gly residues" evidence="10">
    <location>
        <begin position="665"/>
        <end position="687"/>
    </location>
</feature>
<dbReference type="PROSITE" id="PS51192">
    <property type="entry name" value="HELICASE_ATP_BIND_1"/>
    <property type="match status" value="1"/>
</dbReference>
<dbReference type="FunFam" id="3.40.50.300:FF:000079">
    <property type="entry name" value="probable ATP-dependent RNA helicase DDX17"/>
    <property type="match status" value="1"/>
</dbReference>
<comment type="caution">
    <text evidence="15">The sequence shown here is derived from an EMBL/GenBank/DDBJ whole genome shotgun (WGS) entry which is preliminary data.</text>
</comment>
<dbReference type="InterPro" id="IPR011545">
    <property type="entry name" value="DEAD/DEAH_box_helicase_dom"/>
</dbReference>
<feature type="region of interest" description="Disordered" evidence="10">
    <location>
        <begin position="665"/>
        <end position="689"/>
    </location>
</feature>
<gene>
    <name evidence="15" type="ORF">EW026_g2662</name>
</gene>
<dbReference type="GO" id="GO:0003724">
    <property type="term" value="F:RNA helicase activity"/>
    <property type="evidence" value="ECO:0007669"/>
    <property type="project" value="UniProtKB-EC"/>
</dbReference>
<evidence type="ECO:0000256" key="1">
    <source>
        <dbReference type="ARBA" id="ARBA00004123"/>
    </source>
</evidence>
<dbReference type="GO" id="GO:0016627">
    <property type="term" value="F:oxidoreductase activity, acting on the CH-CH group of donors"/>
    <property type="evidence" value="ECO:0007669"/>
    <property type="project" value="InterPro"/>
</dbReference>
<dbReference type="Gene3D" id="1.10.540.10">
    <property type="entry name" value="Acyl-CoA dehydrogenase/oxidase, N-terminal domain"/>
    <property type="match status" value="1"/>
</dbReference>
<dbReference type="SMART" id="SM00173">
    <property type="entry name" value="RAS"/>
    <property type="match status" value="1"/>
</dbReference>
<evidence type="ECO:0000256" key="9">
    <source>
        <dbReference type="PROSITE-ProRule" id="PRU00552"/>
    </source>
</evidence>
<dbReference type="SUPFAM" id="SSF56645">
    <property type="entry name" value="Acyl-CoA dehydrogenase NM domain-like"/>
    <property type="match status" value="1"/>
</dbReference>
<evidence type="ECO:0000313" key="15">
    <source>
        <dbReference type="EMBL" id="THG99738.1"/>
    </source>
</evidence>
<dbReference type="AlphaFoldDB" id="A0A4S4KMK3"/>
<feature type="domain" description="Helicase C-terminal" evidence="13">
    <location>
        <begin position="516"/>
        <end position="662"/>
    </location>
</feature>
<dbReference type="GO" id="GO:0003924">
    <property type="term" value="F:GTPase activity"/>
    <property type="evidence" value="ECO:0007669"/>
    <property type="project" value="InterPro"/>
</dbReference>
<sequence length="957" mass="105653">MREYEIVVLGAGGVGKSALTVRFVEDAFVEHYNPTIEEQYRRQLVVNGETIALDILDTAGAEQFTALNEVYITSGRGFLLVFSLTHEASLHELENIRQQIMQIKNGEPNIPIVIVGAKMDLYNEREVTRAAIQELVTRWNLPFYETSAKKNWHIDDVFEDLTKQMLKRYPNEAPKKRRKKECIIIATAVVTVVAMVVVVVVVVDGGGHASGGGGGWGGDDKMHNLGGGLRTIDWSSHKLEKFEKNFYVEDKRVSSLSDREVEEFRKSKEMKVQGRNVPRPVTSFDEIGFPEYIMSTIRAQGFAAPSPIQCQSWPMALSGRDVVAIAQTGSGKTISFALPAMLHINAQPLLAPGDGPIALILAPTRELAVQIQQECTKFGSNSRIRNTAIYGGAPKGPQIRDLQRGVEIVIATPGRLIDMLESNKTNLRRITYLVMDEADRMLDMGFEPQIRKIVSQIRPDRQTLMFSATWPKDVQKLANDFLKDFIQVNIGSLELTANHNIQQLVEVCSDFEKRSKLIKHLDQISQENAKVLIFVGTKRVADDITKYLRQDGWPALAIHGDKEQRERDWVLSEFKAGRSPILIATDVASRGLDVKDVGYVINYDFPNNCEDYIHRIGRTGRAGMKGTSYTYFTTDNAKSARELIGILREAKAIVPPQLEEMSMFGGGGGRSRYGGGGRGRGGGGGDPGTPEGQSWCNSLWLILEFVKFNPDDPLNIDSLLTEEEIAIRDTARAFCQENLLPRVLHAQRTEEFNADILPDMGALGLLGPTIEGYGCAGVSSVAYGLIAREVERVDSGYRSTYSVQSSLVMHPINEYGTDAQKEKYLPRLGKGEIIGCFGLTEPNHGSDPAGMETIAEEADGGFVLKGAKTWITNAPVADLFVIWARCKWDDKVRGFLVEKGTKGLSAPVIKNKLALRCSITGSIFLDNVELGHDALLPHGKGLGAPFGCLNNARPVIQ</sequence>
<dbReference type="Proteomes" id="UP000309038">
    <property type="component" value="Unassembled WGS sequence"/>
</dbReference>
<dbReference type="InterPro" id="IPR014014">
    <property type="entry name" value="RNA_helicase_DEAD_Q_motif"/>
</dbReference>
<dbReference type="Pfam" id="PF02771">
    <property type="entry name" value="Acyl-CoA_dh_N"/>
    <property type="match status" value="1"/>
</dbReference>
<evidence type="ECO:0000256" key="6">
    <source>
        <dbReference type="ARBA" id="ARBA00022840"/>
    </source>
</evidence>
<feature type="domain" description="DEAD-box RNA helicase Q" evidence="14">
    <location>
        <begin position="282"/>
        <end position="310"/>
    </location>
</feature>
<dbReference type="PROSITE" id="PS51419">
    <property type="entry name" value="RAB"/>
    <property type="match status" value="1"/>
</dbReference>
<dbReference type="EC" id="3.6.4.13" evidence="2"/>
<dbReference type="PROSITE" id="PS51195">
    <property type="entry name" value="Q_MOTIF"/>
    <property type="match status" value="1"/>
</dbReference>
<dbReference type="SMART" id="SM00487">
    <property type="entry name" value="DEXDc"/>
    <property type="match status" value="1"/>
</dbReference>
<name>A0A4S4KMK3_9APHY</name>
<dbReference type="InterPro" id="IPR014001">
    <property type="entry name" value="Helicase_ATP-bd"/>
</dbReference>
<dbReference type="GO" id="GO:0050660">
    <property type="term" value="F:flavin adenine dinucleotide binding"/>
    <property type="evidence" value="ECO:0007669"/>
    <property type="project" value="InterPro"/>
</dbReference>
<proteinExistence type="predicted"/>
<dbReference type="InterPro" id="IPR000629">
    <property type="entry name" value="RNA-helicase_DEAD-box_CS"/>
</dbReference>
<dbReference type="Pfam" id="PF00071">
    <property type="entry name" value="Ras"/>
    <property type="match status" value="1"/>
</dbReference>
<dbReference type="InterPro" id="IPR009100">
    <property type="entry name" value="AcylCoA_DH/oxidase_NM_dom_sf"/>
</dbReference>
<dbReference type="InterPro" id="IPR027417">
    <property type="entry name" value="P-loop_NTPase"/>
</dbReference>
<keyword evidence="4" id="KW-0378">Hydrolase</keyword>
<dbReference type="EMBL" id="SGPJ01000070">
    <property type="protein sequence ID" value="THG99738.1"/>
    <property type="molecule type" value="Genomic_DNA"/>
</dbReference>
<evidence type="ECO:0000256" key="5">
    <source>
        <dbReference type="ARBA" id="ARBA00022806"/>
    </source>
</evidence>
<dbReference type="FunFam" id="3.40.50.300:FF:000008">
    <property type="entry name" value="ATP-dependent RNA helicase RhlB"/>
    <property type="match status" value="1"/>
</dbReference>
<dbReference type="InterPro" id="IPR037069">
    <property type="entry name" value="AcylCoA_DH/ox_N_sf"/>
</dbReference>
<dbReference type="SMART" id="SM00490">
    <property type="entry name" value="HELICc"/>
    <property type="match status" value="1"/>
</dbReference>
<evidence type="ECO:0000259" key="13">
    <source>
        <dbReference type="PROSITE" id="PS51194"/>
    </source>
</evidence>
<dbReference type="CDD" id="cd18787">
    <property type="entry name" value="SF2_C_DEAD"/>
    <property type="match status" value="1"/>
</dbReference>
<evidence type="ECO:0000256" key="3">
    <source>
        <dbReference type="ARBA" id="ARBA00022741"/>
    </source>
</evidence>
<dbReference type="CDD" id="cd17966">
    <property type="entry name" value="DEADc_DDX5_DDX17"/>
    <property type="match status" value="1"/>
</dbReference>
<dbReference type="FunFam" id="3.40.50.300:FF:001423">
    <property type="entry name" value="Ras family GTPase"/>
    <property type="match status" value="1"/>
</dbReference>
<feature type="domain" description="Helicase ATP-binding" evidence="12">
    <location>
        <begin position="313"/>
        <end position="488"/>
    </location>
</feature>
<keyword evidence="3" id="KW-0547">Nucleotide-binding</keyword>
<keyword evidence="11" id="KW-0472">Membrane</keyword>
<dbReference type="Pfam" id="PF00270">
    <property type="entry name" value="DEAD"/>
    <property type="match status" value="1"/>
</dbReference>
<dbReference type="PROSITE" id="PS51420">
    <property type="entry name" value="RHO"/>
    <property type="match status" value="1"/>
</dbReference>
<dbReference type="GO" id="GO:0003676">
    <property type="term" value="F:nucleic acid binding"/>
    <property type="evidence" value="ECO:0007669"/>
    <property type="project" value="InterPro"/>
</dbReference>
<dbReference type="GO" id="GO:0005634">
    <property type="term" value="C:nucleus"/>
    <property type="evidence" value="ECO:0007669"/>
    <property type="project" value="UniProtKB-SubCell"/>
</dbReference>
<dbReference type="PANTHER" id="PTHR47958">
    <property type="entry name" value="ATP-DEPENDENT RNA HELICASE DBP3"/>
    <property type="match status" value="1"/>
</dbReference>
<evidence type="ECO:0000256" key="4">
    <source>
        <dbReference type="ARBA" id="ARBA00022801"/>
    </source>
</evidence>
<protein>
    <recommendedName>
        <fullName evidence="8">ATP-dependent RNA helicase DBP2-A</fullName>
        <ecNumber evidence="2">3.6.4.13</ecNumber>
    </recommendedName>
</protein>
<evidence type="ECO:0000256" key="8">
    <source>
        <dbReference type="ARBA" id="ARBA00069755"/>
    </source>
</evidence>
<dbReference type="InterPro" id="IPR005225">
    <property type="entry name" value="Small_GTP-bd"/>
</dbReference>
<dbReference type="CDD" id="cd00876">
    <property type="entry name" value="Ras"/>
    <property type="match status" value="1"/>
</dbReference>
<keyword evidence="11" id="KW-0812">Transmembrane</keyword>
<dbReference type="Pfam" id="PF02770">
    <property type="entry name" value="Acyl-CoA_dh_M"/>
    <property type="match status" value="1"/>
</dbReference>
<dbReference type="PROSITE" id="PS51194">
    <property type="entry name" value="HELICASE_CTER"/>
    <property type="match status" value="1"/>
</dbReference>
<dbReference type="Gene3D" id="3.40.50.300">
    <property type="entry name" value="P-loop containing nucleotide triphosphate hydrolases"/>
    <property type="match status" value="3"/>
</dbReference>
<feature type="short sequence motif" description="Q motif" evidence="9">
    <location>
        <begin position="282"/>
        <end position="310"/>
    </location>
</feature>
<evidence type="ECO:0000256" key="10">
    <source>
        <dbReference type="SAM" id="MobiDB-lite"/>
    </source>
</evidence>
<evidence type="ECO:0000256" key="7">
    <source>
        <dbReference type="ARBA" id="ARBA00023242"/>
    </source>
</evidence>
<dbReference type="Pfam" id="PF00271">
    <property type="entry name" value="Helicase_C"/>
    <property type="match status" value="1"/>
</dbReference>
<dbReference type="InterPro" id="IPR001806">
    <property type="entry name" value="Small_GTPase"/>
</dbReference>
<keyword evidence="6" id="KW-0067">ATP-binding</keyword>
<keyword evidence="11" id="KW-1133">Transmembrane helix</keyword>
<evidence type="ECO:0000313" key="16">
    <source>
        <dbReference type="Proteomes" id="UP000309038"/>
    </source>
</evidence>
<dbReference type="SUPFAM" id="SSF52540">
    <property type="entry name" value="P-loop containing nucleoside triphosphate hydrolases"/>
    <property type="match status" value="2"/>
</dbReference>
<dbReference type="GO" id="GO:0005525">
    <property type="term" value="F:GTP binding"/>
    <property type="evidence" value="ECO:0007669"/>
    <property type="project" value="InterPro"/>
</dbReference>
<comment type="subcellular location">
    <subcellularLocation>
        <location evidence="1">Nucleus</location>
    </subcellularLocation>
</comment>
<dbReference type="PROSITE" id="PS00039">
    <property type="entry name" value="DEAD_ATP_HELICASE"/>
    <property type="match status" value="1"/>
</dbReference>
<dbReference type="InterPro" id="IPR013786">
    <property type="entry name" value="AcylCoA_DH/ox_N"/>
</dbReference>
<dbReference type="SMART" id="SM00175">
    <property type="entry name" value="RAB"/>
    <property type="match status" value="1"/>
</dbReference>
<evidence type="ECO:0000256" key="11">
    <source>
        <dbReference type="SAM" id="Phobius"/>
    </source>
</evidence>
<dbReference type="SMART" id="SM00176">
    <property type="entry name" value="RAN"/>
    <property type="match status" value="1"/>
</dbReference>
<dbReference type="PRINTS" id="PR00449">
    <property type="entry name" value="RASTRNSFRMNG"/>
</dbReference>
<dbReference type="GO" id="GO:0005524">
    <property type="term" value="F:ATP binding"/>
    <property type="evidence" value="ECO:0007669"/>
    <property type="project" value="UniProtKB-KW"/>
</dbReference>
<dbReference type="FunFam" id="1.10.540.10:FF:000003">
    <property type="entry name" value="glutaryl-CoA dehydrogenase, mitochondrial"/>
    <property type="match status" value="1"/>
</dbReference>
<dbReference type="InterPro" id="IPR046373">
    <property type="entry name" value="Acyl-CoA_Oxase/DH_mid-dom_sf"/>
</dbReference>
<evidence type="ECO:0000259" key="14">
    <source>
        <dbReference type="PROSITE" id="PS51195"/>
    </source>
</evidence>
<dbReference type="PROSITE" id="PS51421">
    <property type="entry name" value="RAS"/>
    <property type="match status" value="1"/>
</dbReference>
<accession>A0A4S4KMK3</accession>